<dbReference type="InterPro" id="IPR035979">
    <property type="entry name" value="RBD_domain_sf"/>
</dbReference>
<evidence type="ECO:0000313" key="5">
    <source>
        <dbReference type="EnsemblPlants" id="cds.evm.model.03.920"/>
    </source>
</evidence>
<dbReference type="OMA" id="TESMHEW"/>
<dbReference type="PROSITE" id="PS50102">
    <property type="entry name" value="RRM"/>
    <property type="match status" value="1"/>
</dbReference>
<evidence type="ECO:0000259" key="4">
    <source>
        <dbReference type="PROSITE" id="PS50102"/>
    </source>
</evidence>
<reference evidence="5" key="1">
    <citation type="submission" date="2018-11" db="EMBL/GenBank/DDBJ databases">
        <authorList>
            <person name="Grassa J C."/>
        </authorList>
    </citation>
    <scope>NUCLEOTIDE SEQUENCE [LARGE SCALE GENOMIC DNA]</scope>
</reference>
<keyword evidence="1 2" id="KW-0694">RNA-binding</keyword>
<dbReference type="EMBL" id="UZAU01000269">
    <property type="status" value="NOT_ANNOTATED_CDS"/>
    <property type="molecule type" value="Genomic_DNA"/>
</dbReference>
<dbReference type="GO" id="GO:0003723">
    <property type="term" value="F:RNA binding"/>
    <property type="evidence" value="ECO:0007669"/>
    <property type="project" value="UniProtKB-UniRule"/>
</dbReference>
<dbReference type="Proteomes" id="UP000596661">
    <property type="component" value="Chromosome 3"/>
</dbReference>
<feature type="domain" description="RRM" evidence="4">
    <location>
        <begin position="7"/>
        <end position="85"/>
    </location>
</feature>
<dbReference type="Gramene" id="evm.model.03.920">
    <property type="protein sequence ID" value="cds.evm.model.03.920"/>
    <property type="gene ID" value="evm.TU.03.920"/>
</dbReference>
<dbReference type="InterPro" id="IPR012677">
    <property type="entry name" value="Nucleotide-bd_a/b_plait_sf"/>
</dbReference>
<name>A0A803PAZ9_CANSA</name>
<evidence type="ECO:0000256" key="3">
    <source>
        <dbReference type="SAM" id="MobiDB-lite"/>
    </source>
</evidence>
<keyword evidence="6" id="KW-1185">Reference proteome</keyword>
<dbReference type="InterPro" id="IPR048289">
    <property type="entry name" value="RRM2_NsCP33-like"/>
</dbReference>
<feature type="compositionally biased region" description="Basic and acidic residues" evidence="3">
    <location>
        <begin position="189"/>
        <end position="199"/>
    </location>
</feature>
<dbReference type="Gene3D" id="3.30.70.330">
    <property type="match status" value="1"/>
</dbReference>
<feature type="region of interest" description="Disordered" evidence="3">
    <location>
        <begin position="185"/>
        <end position="240"/>
    </location>
</feature>
<feature type="region of interest" description="Disordered" evidence="3">
    <location>
        <begin position="131"/>
        <end position="158"/>
    </location>
</feature>
<dbReference type="AlphaFoldDB" id="A0A803PAZ9"/>
<proteinExistence type="predicted"/>
<dbReference type="SUPFAM" id="SSF54928">
    <property type="entry name" value="RNA-binding domain, RBD"/>
    <property type="match status" value="1"/>
</dbReference>
<protein>
    <recommendedName>
        <fullName evidence="4">RRM domain-containing protein</fullName>
    </recommendedName>
</protein>
<evidence type="ECO:0000256" key="2">
    <source>
        <dbReference type="PROSITE-ProRule" id="PRU00176"/>
    </source>
</evidence>
<dbReference type="InterPro" id="IPR000504">
    <property type="entry name" value="RRM_dom"/>
</dbReference>
<evidence type="ECO:0000256" key="1">
    <source>
        <dbReference type="ARBA" id="ARBA00022884"/>
    </source>
</evidence>
<reference evidence="5" key="2">
    <citation type="submission" date="2021-03" db="UniProtKB">
        <authorList>
            <consortium name="EnsemblPlants"/>
        </authorList>
    </citation>
    <scope>IDENTIFICATION</scope>
</reference>
<dbReference type="EnsemblPlants" id="evm.model.03.920">
    <property type="protein sequence ID" value="cds.evm.model.03.920"/>
    <property type="gene ID" value="evm.TU.03.920"/>
</dbReference>
<accession>A0A803PAZ9</accession>
<evidence type="ECO:0000313" key="6">
    <source>
        <dbReference type="Proteomes" id="UP000596661"/>
    </source>
</evidence>
<organism evidence="5 6">
    <name type="scientific">Cannabis sativa</name>
    <name type="common">Hemp</name>
    <name type="synonym">Marijuana</name>
    <dbReference type="NCBI Taxonomy" id="3483"/>
    <lineage>
        <taxon>Eukaryota</taxon>
        <taxon>Viridiplantae</taxon>
        <taxon>Streptophyta</taxon>
        <taxon>Embryophyta</taxon>
        <taxon>Tracheophyta</taxon>
        <taxon>Spermatophyta</taxon>
        <taxon>Magnoliopsida</taxon>
        <taxon>eudicotyledons</taxon>
        <taxon>Gunneridae</taxon>
        <taxon>Pentapetalae</taxon>
        <taxon>rosids</taxon>
        <taxon>fabids</taxon>
        <taxon>Rosales</taxon>
        <taxon>Cannabaceae</taxon>
        <taxon>Cannabis</taxon>
    </lineage>
</organism>
<dbReference type="SMART" id="SM00360">
    <property type="entry name" value="RRM"/>
    <property type="match status" value="1"/>
</dbReference>
<sequence length="240" mass="27205">MAGREDNRVFVGGLAWETTERQLQDAFTRYGKILECVVVADRETGRPRGFGFVTFADHRAMGDAISDMNGRELDGRVISVNKAKPKLGDVDAGLEYDRDYVPGGRRPGGRSGSGSDCFKCGRPGHFAHHFDNRFSRGRYGDRDRFDGRESRYESQDRYVSDRYSERYAPARDTFVDRELQNEYGRGRGYFRDGDPRTGGDRNGSGGPDRHVPYGRGGYREKAGPYDRPRRGDHLSSYDPY</sequence>
<dbReference type="PANTHER" id="PTHR48028">
    <property type="entry name" value="GLYCINE-RICH RNA-BINDING PROTEIN RZ1A"/>
    <property type="match status" value="1"/>
</dbReference>
<feature type="compositionally biased region" description="Basic and acidic residues" evidence="3">
    <location>
        <begin position="207"/>
        <end position="240"/>
    </location>
</feature>
<dbReference type="Pfam" id="PF00076">
    <property type="entry name" value="RRM_1"/>
    <property type="match status" value="1"/>
</dbReference>
<dbReference type="CDD" id="cd21608">
    <property type="entry name" value="RRM2_NsCP33_like"/>
    <property type="match status" value="1"/>
</dbReference>
<dbReference type="PANTHER" id="PTHR48028:SF2">
    <property type="entry name" value="GLYCINE-RICH RNA-BINDING PROTEIN RZ1A"/>
    <property type="match status" value="1"/>
</dbReference>
<dbReference type="InterPro" id="IPR051106">
    <property type="entry name" value="RNA-bind/splicing_reg"/>
</dbReference>